<dbReference type="CDD" id="cd05253">
    <property type="entry name" value="UDP_GE_SDE_e"/>
    <property type="match status" value="1"/>
</dbReference>
<keyword evidence="1" id="KW-0520">NAD</keyword>
<evidence type="ECO:0000313" key="3">
    <source>
        <dbReference type="EMBL" id="OAT46705.1"/>
    </source>
</evidence>
<dbReference type="AlphaFoldDB" id="A0AAJ3LTN1"/>
<dbReference type="Pfam" id="PF16363">
    <property type="entry name" value="GDP_Man_Dehyd"/>
    <property type="match status" value="1"/>
</dbReference>
<feature type="domain" description="NAD(P)-binding" evidence="2">
    <location>
        <begin position="4"/>
        <end position="324"/>
    </location>
</feature>
<proteinExistence type="predicted"/>
<dbReference type="InterPro" id="IPR016040">
    <property type="entry name" value="NAD(P)-bd_dom"/>
</dbReference>
<organism evidence="3 4">
    <name type="scientific">Proteus hauseri ATCC 700826</name>
    <dbReference type="NCBI Taxonomy" id="1354271"/>
    <lineage>
        <taxon>Bacteria</taxon>
        <taxon>Pseudomonadati</taxon>
        <taxon>Pseudomonadota</taxon>
        <taxon>Gammaproteobacteria</taxon>
        <taxon>Enterobacterales</taxon>
        <taxon>Morganellaceae</taxon>
        <taxon>Proteus</taxon>
    </lineage>
</organism>
<dbReference type="SUPFAM" id="SSF51735">
    <property type="entry name" value="NAD(P)-binding Rossmann-fold domains"/>
    <property type="match status" value="1"/>
</dbReference>
<keyword evidence="4" id="KW-1185">Reference proteome</keyword>
<protein>
    <submittedName>
        <fullName evidence="3">Nucleotide sugar epimerase</fullName>
    </submittedName>
</protein>
<comment type="caution">
    <text evidence="3">The sequence shown here is derived from an EMBL/GenBank/DDBJ whole genome shotgun (WGS) entry which is preliminary data.</text>
</comment>
<gene>
    <name evidence="3" type="ORF">M997_2187</name>
</gene>
<evidence type="ECO:0000259" key="2">
    <source>
        <dbReference type="Pfam" id="PF16363"/>
    </source>
</evidence>
<dbReference type="InterPro" id="IPR036291">
    <property type="entry name" value="NAD(P)-bd_dom_sf"/>
</dbReference>
<dbReference type="PANTHER" id="PTHR43574">
    <property type="entry name" value="EPIMERASE-RELATED"/>
    <property type="match status" value="1"/>
</dbReference>
<reference evidence="3 4" key="1">
    <citation type="submission" date="2016-04" db="EMBL/GenBank/DDBJ databases">
        <title>ATOL: Assembling a taxonomically balanced genome-scale reconstruction of the evolutionary history of the Enterobacteriaceae.</title>
        <authorList>
            <person name="Plunkett G.III."/>
            <person name="Neeno-Eckwall E.C."/>
            <person name="Glasner J.D."/>
            <person name="Perna N.T."/>
        </authorList>
    </citation>
    <scope>NUCLEOTIDE SEQUENCE [LARGE SCALE GENOMIC DNA]</scope>
    <source>
        <strain evidence="3 4">ATCC 700826</strain>
    </source>
</reference>
<evidence type="ECO:0000256" key="1">
    <source>
        <dbReference type="ARBA" id="ARBA00023027"/>
    </source>
</evidence>
<dbReference type="Proteomes" id="UP000078250">
    <property type="component" value="Unassembled WGS sequence"/>
</dbReference>
<dbReference type="EMBL" id="LXEV01000023">
    <property type="protein sequence ID" value="OAT46705.1"/>
    <property type="molecule type" value="Genomic_DNA"/>
</dbReference>
<sequence length="337" mass="37865">MKILVTGAAGFIGSHLSQRLVNMGYHVVGIDNLNDYYDVRLKEARLAKLNALENFQFEKVDLVDSQEIAQLFAAYKFDRVIHLAAQPGVRYSIENPMAYIDANIIGHINILEGCRHSKVEHLIYSSSSSVYGLNQKQPFSTEDSVDHPVSLYAATKKANELMSHSYSHLYQLPTTGLRFFTVYGPWGRPDMALFKFTKAMIAGEPIDVYNGGNMTRDFTYVDDIVESVVRLINIIPQKDDKWTVEKGETSSSSAPYKIYNVGNGQPTKLMDFIKAIEKSLGIKAKLNLMPMQDGDVLSTCADCEDLSNKTGFSPNTSVEYGVSQFVDWYLSYYHNKN</sequence>
<evidence type="ECO:0000313" key="4">
    <source>
        <dbReference type="Proteomes" id="UP000078250"/>
    </source>
</evidence>
<dbReference type="PRINTS" id="PR01713">
    <property type="entry name" value="NUCEPIMERASE"/>
</dbReference>
<accession>A0AAJ3LTN1</accession>
<dbReference type="Gene3D" id="3.40.50.720">
    <property type="entry name" value="NAD(P)-binding Rossmann-like Domain"/>
    <property type="match status" value="1"/>
</dbReference>
<name>A0AAJ3LTN1_PROHU</name>
<dbReference type="RefSeq" id="WP_064720140.1">
    <property type="nucleotide sequence ID" value="NZ_LXEV01000023.1"/>
</dbReference>